<dbReference type="AlphaFoldDB" id="A0A8J5U0K8"/>
<gene>
    <name evidence="1" type="ORF">Forpe1208_v013034</name>
</gene>
<evidence type="ECO:0000313" key="2">
    <source>
        <dbReference type="Proteomes" id="UP000694050"/>
    </source>
</evidence>
<reference evidence="1" key="1">
    <citation type="submission" date="2021-04" db="EMBL/GenBank/DDBJ databases">
        <title>First draft genome resource for Brassicaceae pathogens Fusarium oxysporum f. sp. raphani and Fusarium oxysporum f. sp. rapae.</title>
        <authorList>
            <person name="Asai S."/>
        </authorList>
    </citation>
    <scope>NUCLEOTIDE SEQUENCE</scope>
    <source>
        <strain evidence="1">Tf1208</strain>
    </source>
</reference>
<evidence type="ECO:0000313" key="1">
    <source>
        <dbReference type="EMBL" id="KAG7407226.1"/>
    </source>
</evidence>
<sequence length="191" mass="20727">MALWHLSCFNSNQPADLPPRLNFSAPPTPLIRPPRPRSLTCPFTSTAHSLLYSITGVSTFITLWIPRSAFLLLYSKLPLAQAQSLFRSRHPPVFPDRLTAGCAPSNSRRLRLPPTSVLLCPAFAKPSGTGHHPQSVYDDIRRLAAPTALAFQSLRDHPVSSTASTLPCAISALGLIALETSQLQPPGGLCW</sequence>
<accession>A0A8J5U0K8</accession>
<protein>
    <submittedName>
        <fullName evidence="1">Uncharacterized protein</fullName>
    </submittedName>
</protein>
<organism evidence="1 2">
    <name type="scientific">Fusarium oxysporum f. sp. rapae</name>
    <dbReference type="NCBI Taxonomy" id="485398"/>
    <lineage>
        <taxon>Eukaryota</taxon>
        <taxon>Fungi</taxon>
        <taxon>Dikarya</taxon>
        <taxon>Ascomycota</taxon>
        <taxon>Pezizomycotina</taxon>
        <taxon>Sordariomycetes</taxon>
        <taxon>Hypocreomycetidae</taxon>
        <taxon>Hypocreales</taxon>
        <taxon>Nectriaceae</taxon>
        <taxon>Fusarium</taxon>
        <taxon>Fusarium oxysporum species complex</taxon>
    </lineage>
</organism>
<dbReference type="Proteomes" id="UP000694050">
    <property type="component" value="Unassembled WGS sequence"/>
</dbReference>
<name>A0A8J5U0K8_FUSOX</name>
<comment type="caution">
    <text evidence="1">The sequence shown here is derived from an EMBL/GenBank/DDBJ whole genome shotgun (WGS) entry which is preliminary data.</text>
</comment>
<proteinExistence type="predicted"/>
<dbReference type="EMBL" id="JAELUQ010000010">
    <property type="protein sequence ID" value="KAG7407226.1"/>
    <property type="molecule type" value="Genomic_DNA"/>
</dbReference>